<evidence type="ECO:0000256" key="2">
    <source>
        <dbReference type="SAM" id="SignalP"/>
    </source>
</evidence>
<comment type="caution">
    <text evidence="3">The sequence shown here is derived from an EMBL/GenBank/DDBJ whole genome shotgun (WGS) entry which is preliminary data.</text>
</comment>
<organism evidence="3 4">
    <name type="scientific">Fulvivirga kasyanovii</name>
    <dbReference type="NCBI Taxonomy" id="396812"/>
    <lineage>
        <taxon>Bacteria</taxon>
        <taxon>Pseudomonadati</taxon>
        <taxon>Bacteroidota</taxon>
        <taxon>Cytophagia</taxon>
        <taxon>Cytophagales</taxon>
        <taxon>Fulvivirgaceae</taxon>
        <taxon>Fulvivirga</taxon>
    </lineage>
</organism>
<evidence type="ECO:0000256" key="1">
    <source>
        <dbReference type="SAM" id="MobiDB-lite"/>
    </source>
</evidence>
<feature type="signal peptide" evidence="2">
    <location>
        <begin position="1"/>
        <end position="21"/>
    </location>
</feature>
<name>A0ABW9RTH2_9BACT</name>
<dbReference type="RefSeq" id="WP_155174502.1">
    <property type="nucleotide sequence ID" value="NZ_BAAAFL010000012.1"/>
</dbReference>
<reference evidence="3 4" key="1">
    <citation type="submission" date="2019-02" db="EMBL/GenBank/DDBJ databases">
        <authorList>
            <person name="Goldberg S.R."/>
            <person name="Haltli B.A."/>
            <person name="Correa H."/>
            <person name="Russell K.G."/>
        </authorList>
    </citation>
    <scope>NUCLEOTIDE SEQUENCE [LARGE SCALE GENOMIC DNA]</scope>
    <source>
        <strain evidence="3 4">JCM 16186</strain>
    </source>
</reference>
<evidence type="ECO:0000313" key="4">
    <source>
        <dbReference type="Proteomes" id="UP000798808"/>
    </source>
</evidence>
<sequence>MWQTFRYLFFLLCMLGFNAFSQSNGPAVPKDTVRVMLNDERARQVLGISDEFQMAWVRLAKDQQDKVIAQIATLMNNRNGNKTIYAAYFAAIAHAVNTEGANAQKMIEYLNVTEKVIANHTQAELLRYFQVTGSFFEHHALFHARSNKLYVSNDEYYIEYIEDPAVIAVEEEPVVEEEDPYQDEGASDDEYFDEWDEEPADDDWDTEWNDDEWEEEPYQEDDLTEDQQMVEAIRGGPALPVISGPVIRFEKATLNFSTQYDSVFLENTKGSFLILKNQFVGDGGKFGWSMAGLSADSVFCQLSTYSFEVNKPRLQAEAAKLTYKGKLVDPVEGVFEYKSVKHDTTTDAKYPRFMSYYSNIRVNNIGEGLIYNGGFSLNGRKIYSSSVLGELSKIEVHGQSSKKFKAKAKIFEFSDSVVTADRASIVIYQGNDSISHPAVRVNYDFVNKYLVLQKDKGGFRNTPYTATYFNVDFTADIIRWHLDSATLEASILEGRRIVPAHFESSDHFNEEDYRGLGDKIYPFNPLALVVSYSRKNREDEFYVDQLARHFKKDVRVLKGAMLHLAQKGLIGYDSNKGLITVKDKGTHLFDSKFGKKDFDNIVISSVIHHKPNSTLNFEERTFKIRGVDGFKISDSLNVVITPDSSEVTLMRDRDFKFNGKINAGNFEYIGRDFTFKYDSFLIYLNEIDSIQFYVKDENSRGRSGRRKVDNALVSADPDTQDGGVANNLQASSGTLFINKPGNKSGKESLPNFPKFDSGKGAVVYFDRKEVLSGVYDRSMYFLVPPFGIDSLGGSDPATIGFEGSFVSSGMFPTFEEKLRVQRDYSMGFTHTVPQEGYTLYEGEGKFYNTLNLNKDGLRGNGRIDFLTTSLVSEDFVFYPDSVITQGDYVEIREQEYNGVIFPQASVKNYDMKWLPKKDSMYISNLDEPIQFYNETASLDGTTIVSNHGVYGSGTLLTRGSESISDQITFKHDRFSARHADFELKSDNPDKPALAGDDVSLRFNLDENYADISPEVEGQAALEFPYAQFRTSITQARWDLNEEKITMKKPEGVPLESSYFYTTREDLDSLRFNATEAVYDINTLELKVSGIPYIVVADAKITPENNEVLILENSKIGTLTNTTIILDTLNEYHRLTEGVIDIKSRNEFTGYATYQFVNSLNDTVPIKMENFHLETMQVASSRRKEVFEQHTVANGSVSETQNILISPGMFYKGDMTLYAHKPAMQLDGYVKLDLHEPGFNTWIQHSSTGDQRDVMINFDNSVTEEGRKLEAGLFFSSGDNSLYNTFITEKYTPDDEEFFVPSGILYFDKNNNEYAIEDTLKMAGKKMSGKIYRYNQDTKDIRFEGPVNFMRPTKDVTLNAAVLGHGNIDKNEYNLNSMLAINFSPVPSQAFDIMARDIVDVVNNLGAPEGLGDQTQLIYKLAEIIGERPAKEYEKLSLQEYVSLGGFAKETAVPLVFTNVDLKWSQEYKAFYSEGKLGMSNILKTDINGAFDGFMEIKKNEAGGIIFNVFIKASPASWFYFSLEDERLLTYSSNENFNDVISKKSNGTKAKIGDLIFAPADKAETLNFINRFRLEYYGIDEFYDLDSEVEEVVDETPDDGFGGTEEDDGFEDDDDGF</sequence>
<evidence type="ECO:0000313" key="3">
    <source>
        <dbReference type="EMBL" id="MTI27502.1"/>
    </source>
</evidence>
<keyword evidence="2" id="KW-0732">Signal</keyword>
<proteinExistence type="predicted"/>
<protein>
    <submittedName>
        <fullName evidence="3">Uncharacterized protein</fullName>
    </submittedName>
</protein>
<accession>A0ABW9RTH2</accession>
<feature type="region of interest" description="Disordered" evidence="1">
    <location>
        <begin position="1591"/>
        <end position="1616"/>
    </location>
</feature>
<keyword evidence="4" id="KW-1185">Reference proteome</keyword>
<dbReference type="EMBL" id="SMLW01000631">
    <property type="protein sequence ID" value="MTI27502.1"/>
    <property type="molecule type" value="Genomic_DNA"/>
</dbReference>
<feature type="chain" id="PRO_5047110830" evidence="2">
    <location>
        <begin position="22"/>
        <end position="1616"/>
    </location>
</feature>
<dbReference type="Proteomes" id="UP000798808">
    <property type="component" value="Unassembled WGS sequence"/>
</dbReference>
<gene>
    <name evidence="3" type="ORF">E1163_21275</name>
</gene>